<feature type="region of interest" description="Disordered" evidence="8">
    <location>
        <begin position="1"/>
        <end position="43"/>
    </location>
</feature>
<comment type="subcellular location">
    <subcellularLocation>
        <location evidence="1">Cell membrane</location>
        <topology evidence="1">Peripheral membrane protein</topology>
        <orientation evidence="1">Cytoplasmic side</orientation>
    </subcellularLocation>
</comment>
<keyword evidence="11" id="KW-1185">Reference proteome</keyword>
<accession>A0A231V2S2</accession>
<dbReference type="Gene3D" id="2.30.330.10">
    <property type="entry name" value="SpoA-like"/>
    <property type="match status" value="1"/>
</dbReference>
<dbReference type="OrthoDB" id="9790303at2"/>
<dbReference type="GO" id="GO:0071973">
    <property type="term" value="P:bacterial-type flagellum-dependent cell motility"/>
    <property type="evidence" value="ECO:0007669"/>
    <property type="project" value="InterPro"/>
</dbReference>
<evidence type="ECO:0000256" key="5">
    <source>
        <dbReference type="ARBA" id="ARBA00022500"/>
    </source>
</evidence>
<dbReference type="PRINTS" id="PR00956">
    <property type="entry name" value="FLGMOTORFLIN"/>
</dbReference>
<evidence type="ECO:0000256" key="1">
    <source>
        <dbReference type="ARBA" id="ARBA00004413"/>
    </source>
</evidence>
<proteinExistence type="inferred from homology"/>
<name>A0A231V2S2_9HYPH</name>
<organism evidence="10 11">
    <name type="scientific">Notoacmeibacter marinus</name>
    <dbReference type="NCBI Taxonomy" id="1876515"/>
    <lineage>
        <taxon>Bacteria</taxon>
        <taxon>Pseudomonadati</taxon>
        <taxon>Pseudomonadota</taxon>
        <taxon>Alphaproteobacteria</taxon>
        <taxon>Hyphomicrobiales</taxon>
        <taxon>Notoacmeibacteraceae</taxon>
        <taxon>Notoacmeibacter</taxon>
    </lineage>
</organism>
<dbReference type="InterPro" id="IPR001172">
    <property type="entry name" value="FliN_T3SS_HrcQb"/>
</dbReference>
<sequence length="126" mass="12998">MKTMGLESLQDELSEHMSQMGALSETGEEAAAGGPVSATAPKSRSPIAIQNIPLELEVILGRIGMTVAELGQVGPGQVLSLNKMIGEPIDLVVNETKIGTAELIALEGEPTAYGLKILSIEGSEGA</sequence>
<keyword evidence="6" id="KW-0283">Flagellar rotation</keyword>
<comment type="similarity">
    <text evidence="2">Belongs to the FliN/MopA/SpaO family.</text>
</comment>
<dbReference type="InterPro" id="IPR051469">
    <property type="entry name" value="FliN/MopA/SpaO"/>
</dbReference>
<reference evidence="11" key="1">
    <citation type="journal article" date="2017" name="Int. J. Syst. Evol. Microbiol.">
        <title>Notoacmeibacter marinus gen. nov., sp. nov., isolated from the gut of a limpet and proposal of Notoacmeibacteraceae fam. nov. in the order Rhizobiales of the class Alphaproteobacteria.</title>
        <authorList>
            <person name="Huang Z."/>
            <person name="Guo F."/>
            <person name="Lai Q."/>
        </authorList>
    </citation>
    <scope>NUCLEOTIDE SEQUENCE [LARGE SCALE GENOMIC DNA]</scope>
    <source>
        <strain evidence="11">XMTR2A4</strain>
    </source>
</reference>
<evidence type="ECO:0000256" key="3">
    <source>
        <dbReference type="ARBA" id="ARBA00021897"/>
    </source>
</evidence>
<evidence type="ECO:0000313" key="10">
    <source>
        <dbReference type="EMBL" id="OXT02479.1"/>
    </source>
</evidence>
<dbReference type="Proteomes" id="UP000215405">
    <property type="component" value="Unassembled WGS sequence"/>
</dbReference>
<dbReference type="GO" id="GO:0003774">
    <property type="term" value="F:cytoskeletal motor activity"/>
    <property type="evidence" value="ECO:0007669"/>
    <property type="project" value="InterPro"/>
</dbReference>
<gene>
    <name evidence="10" type="ORF">B7H23_06165</name>
</gene>
<dbReference type="GO" id="GO:0009425">
    <property type="term" value="C:bacterial-type flagellum basal body"/>
    <property type="evidence" value="ECO:0007669"/>
    <property type="project" value="InterPro"/>
</dbReference>
<dbReference type="Pfam" id="PF01052">
    <property type="entry name" value="FliMN_C"/>
    <property type="match status" value="1"/>
</dbReference>
<protein>
    <recommendedName>
        <fullName evidence="3">Flagellar motor switch protein FliN</fullName>
    </recommendedName>
</protein>
<keyword evidence="7" id="KW-0472">Membrane</keyword>
<evidence type="ECO:0000256" key="7">
    <source>
        <dbReference type="ARBA" id="ARBA00023136"/>
    </source>
</evidence>
<evidence type="ECO:0000256" key="2">
    <source>
        <dbReference type="ARBA" id="ARBA00009226"/>
    </source>
</evidence>
<dbReference type="PANTHER" id="PTHR43484:SF1">
    <property type="entry name" value="FLAGELLAR MOTOR SWITCH PROTEIN FLIN"/>
    <property type="match status" value="1"/>
</dbReference>
<evidence type="ECO:0000256" key="6">
    <source>
        <dbReference type="ARBA" id="ARBA00022779"/>
    </source>
</evidence>
<comment type="caution">
    <text evidence="10">The sequence shown here is derived from an EMBL/GenBank/DDBJ whole genome shotgun (WGS) entry which is preliminary data.</text>
</comment>
<dbReference type="EMBL" id="NBYO01000001">
    <property type="protein sequence ID" value="OXT02479.1"/>
    <property type="molecule type" value="Genomic_DNA"/>
</dbReference>
<dbReference type="InterPro" id="IPR036429">
    <property type="entry name" value="SpoA-like_sf"/>
</dbReference>
<evidence type="ECO:0000256" key="8">
    <source>
        <dbReference type="SAM" id="MobiDB-lite"/>
    </source>
</evidence>
<evidence type="ECO:0000259" key="9">
    <source>
        <dbReference type="Pfam" id="PF01052"/>
    </source>
</evidence>
<dbReference type="AlphaFoldDB" id="A0A231V2S2"/>
<dbReference type="InterPro" id="IPR001543">
    <property type="entry name" value="FliN-like_C"/>
</dbReference>
<evidence type="ECO:0000256" key="4">
    <source>
        <dbReference type="ARBA" id="ARBA00022475"/>
    </source>
</evidence>
<feature type="domain" description="Flagellar motor switch protein FliN-like C-terminal" evidence="9">
    <location>
        <begin position="49"/>
        <end position="108"/>
    </location>
</feature>
<dbReference type="SUPFAM" id="SSF101801">
    <property type="entry name" value="Surface presentation of antigens (SPOA)"/>
    <property type="match status" value="1"/>
</dbReference>
<evidence type="ECO:0000313" key="11">
    <source>
        <dbReference type="Proteomes" id="UP000215405"/>
    </source>
</evidence>
<dbReference type="GO" id="GO:0006935">
    <property type="term" value="P:chemotaxis"/>
    <property type="evidence" value="ECO:0007669"/>
    <property type="project" value="UniProtKB-KW"/>
</dbReference>
<dbReference type="PANTHER" id="PTHR43484">
    <property type="match status" value="1"/>
</dbReference>
<keyword evidence="4" id="KW-1003">Cell membrane</keyword>
<keyword evidence="5" id="KW-0145">Chemotaxis</keyword>
<dbReference type="GO" id="GO:0005886">
    <property type="term" value="C:plasma membrane"/>
    <property type="evidence" value="ECO:0007669"/>
    <property type="project" value="UniProtKB-SubCell"/>
</dbReference>